<comment type="caution">
    <text evidence="8">The sequence shown here is derived from an EMBL/GenBank/DDBJ whole genome shotgun (WGS) entry which is preliminary data.</text>
</comment>
<dbReference type="Gene3D" id="1.25.40.10">
    <property type="entry name" value="Tetratricopeptide repeat domain"/>
    <property type="match status" value="1"/>
</dbReference>
<dbReference type="Pfam" id="PF03704">
    <property type="entry name" value="BTAD"/>
    <property type="match status" value="1"/>
</dbReference>
<evidence type="ECO:0000256" key="1">
    <source>
        <dbReference type="ARBA" id="ARBA00005820"/>
    </source>
</evidence>
<keyword evidence="3 5" id="KW-0238">DNA-binding</keyword>
<dbReference type="InterPro" id="IPR036388">
    <property type="entry name" value="WH-like_DNA-bd_sf"/>
</dbReference>
<name>A0ABQ4A757_9ACTN</name>
<dbReference type="InterPro" id="IPR011990">
    <property type="entry name" value="TPR-like_helical_dom_sf"/>
</dbReference>
<dbReference type="RefSeq" id="WP_203843066.1">
    <property type="nucleotide sequence ID" value="NZ_BAAATV010000031.1"/>
</dbReference>
<feature type="compositionally biased region" description="Pro residues" evidence="6">
    <location>
        <begin position="220"/>
        <end position="234"/>
    </location>
</feature>
<keyword evidence="2" id="KW-0805">Transcription regulation</keyword>
<comment type="similarity">
    <text evidence="1">Belongs to the AfsR/DnrI/RedD regulatory family.</text>
</comment>
<evidence type="ECO:0000313" key="9">
    <source>
        <dbReference type="Proteomes" id="UP000603200"/>
    </source>
</evidence>
<keyword evidence="9" id="KW-1185">Reference proteome</keyword>
<feature type="DNA-binding region" description="OmpR/PhoB-type" evidence="5">
    <location>
        <begin position="1"/>
        <end position="93"/>
    </location>
</feature>
<reference evidence="8 9" key="1">
    <citation type="submission" date="2021-01" db="EMBL/GenBank/DDBJ databases">
        <title>Whole genome shotgun sequence of Actinoplanes humidus NBRC 14915.</title>
        <authorList>
            <person name="Komaki H."/>
            <person name="Tamura T."/>
        </authorList>
    </citation>
    <scope>NUCLEOTIDE SEQUENCE [LARGE SCALE GENOMIC DNA]</scope>
    <source>
        <strain evidence="8 9">NBRC 14915</strain>
    </source>
</reference>
<evidence type="ECO:0000256" key="2">
    <source>
        <dbReference type="ARBA" id="ARBA00023015"/>
    </source>
</evidence>
<accession>A0ABQ4A757</accession>
<evidence type="ECO:0000256" key="3">
    <source>
        <dbReference type="ARBA" id="ARBA00023125"/>
    </source>
</evidence>
<dbReference type="InterPro" id="IPR016032">
    <property type="entry name" value="Sig_transdc_resp-reg_C-effctor"/>
</dbReference>
<feature type="domain" description="OmpR/PhoB-type" evidence="7">
    <location>
        <begin position="1"/>
        <end position="93"/>
    </location>
</feature>
<organism evidence="8 9">
    <name type="scientific">Winogradskya humida</name>
    <dbReference type="NCBI Taxonomy" id="113566"/>
    <lineage>
        <taxon>Bacteria</taxon>
        <taxon>Bacillati</taxon>
        <taxon>Actinomycetota</taxon>
        <taxon>Actinomycetes</taxon>
        <taxon>Micromonosporales</taxon>
        <taxon>Micromonosporaceae</taxon>
        <taxon>Winogradskya</taxon>
    </lineage>
</organism>
<dbReference type="CDD" id="cd15831">
    <property type="entry name" value="BTAD"/>
    <property type="match status" value="1"/>
</dbReference>
<gene>
    <name evidence="8" type="ORF">Ahu01nite_092540</name>
</gene>
<dbReference type="Proteomes" id="UP000603200">
    <property type="component" value="Unassembled WGS sequence"/>
</dbReference>
<dbReference type="SUPFAM" id="SSF48452">
    <property type="entry name" value="TPR-like"/>
    <property type="match status" value="1"/>
</dbReference>
<dbReference type="Gene3D" id="3.40.50.300">
    <property type="entry name" value="P-loop containing nucleotide triphosphate hydrolases"/>
    <property type="match status" value="1"/>
</dbReference>
<keyword evidence="4" id="KW-0804">Transcription</keyword>
<dbReference type="Gene3D" id="1.10.10.10">
    <property type="entry name" value="Winged helix-like DNA-binding domain superfamily/Winged helix DNA-binding domain"/>
    <property type="match status" value="1"/>
</dbReference>
<dbReference type="PROSITE" id="PS51755">
    <property type="entry name" value="OMPR_PHOB"/>
    <property type="match status" value="1"/>
</dbReference>
<proteinExistence type="inferred from homology"/>
<evidence type="ECO:0000259" key="7">
    <source>
        <dbReference type="PROSITE" id="PS51755"/>
    </source>
</evidence>
<evidence type="ECO:0000256" key="4">
    <source>
        <dbReference type="ARBA" id="ARBA00023163"/>
    </source>
</evidence>
<dbReference type="InterPro" id="IPR051677">
    <property type="entry name" value="AfsR-DnrI-RedD_regulator"/>
</dbReference>
<dbReference type="InterPro" id="IPR001867">
    <property type="entry name" value="OmpR/PhoB-type_DNA-bd"/>
</dbReference>
<evidence type="ECO:0000313" key="8">
    <source>
        <dbReference type="EMBL" id="GIE26152.1"/>
    </source>
</evidence>
<dbReference type="SMART" id="SM00862">
    <property type="entry name" value="Trans_reg_C"/>
    <property type="match status" value="1"/>
</dbReference>
<feature type="region of interest" description="Disordered" evidence="6">
    <location>
        <begin position="211"/>
        <end position="235"/>
    </location>
</feature>
<evidence type="ECO:0000256" key="5">
    <source>
        <dbReference type="PROSITE-ProRule" id="PRU01091"/>
    </source>
</evidence>
<protein>
    <recommendedName>
        <fullName evidence="7">OmpR/PhoB-type domain-containing protein</fullName>
    </recommendedName>
</protein>
<dbReference type="InterPro" id="IPR005158">
    <property type="entry name" value="BTAD"/>
</dbReference>
<sequence length="679" mass="72644">MQFRVLGPLEILADDTPVRPGGTRQRIVLGCLLLEANRPVPVARLIDAVYGTEVPPTARVQTQICISALRRLFASHGRPDAIRTCPQGYAFDLGPAELDLHRHDELVRRARAAGEANRPGDAARDYRAALALWRGPALQGLPSTALRAAAGSVDERRITVTEDCIEAELGLGLHRDLVGELTELVAAHPLRERLRGQLALALRRCGRRVEAPARSLPGPSTSPGPLPLPLPGPSTLPADTADFVGRAEQLAAVRRILTATTVDDPHRHPAPVVVVGRPGAGKTALVVHAAHRLAESFPGGRFFGSLHGLAAVPVDPAGFGIPRIPAGRTLLVLDDPADEEQVRALLPGVPAAAVLIASRRRLPGIPGAVHIDIDGLDREQSTELLTRIVGAGRVRAEPVAAAELADRCGHLPLAVRIAGARLAARPQWALVQFAARLADETRIIGELTHGSLSVRGSLAPVADALPAPARRLFHLLGLLDFPVFSSWAGAALLDAAPREAAGLLDTLADARLLDTVAANPGPDRQYRFHTLIRAYARERGRTHEPPEQRRAAVRRALVTLSSLAAEAYRRLAGPVAPPAPDTRDGLPEALVRRLVDVPLSWFEGQRSTLIAGIRQAARSGYPDLSLSLAISTAELAAAGPHRATWREAHDVALDAARRLEQRFGQPAPAPLTFHQLEWR</sequence>
<dbReference type="PANTHER" id="PTHR35807">
    <property type="entry name" value="TRANSCRIPTIONAL REGULATOR REDD-RELATED"/>
    <property type="match status" value="1"/>
</dbReference>
<dbReference type="InterPro" id="IPR027417">
    <property type="entry name" value="P-loop_NTPase"/>
</dbReference>
<dbReference type="SUPFAM" id="SSF52540">
    <property type="entry name" value="P-loop containing nucleoside triphosphate hydrolases"/>
    <property type="match status" value="1"/>
</dbReference>
<evidence type="ECO:0000256" key="6">
    <source>
        <dbReference type="SAM" id="MobiDB-lite"/>
    </source>
</evidence>
<dbReference type="SMART" id="SM01043">
    <property type="entry name" value="BTAD"/>
    <property type="match status" value="1"/>
</dbReference>
<dbReference type="EMBL" id="BOMN01000137">
    <property type="protein sequence ID" value="GIE26152.1"/>
    <property type="molecule type" value="Genomic_DNA"/>
</dbReference>
<dbReference type="SUPFAM" id="SSF46894">
    <property type="entry name" value="C-terminal effector domain of the bipartite response regulators"/>
    <property type="match status" value="1"/>
</dbReference>
<dbReference type="PANTHER" id="PTHR35807:SF1">
    <property type="entry name" value="TRANSCRIPTIONAL REGULATOR REDD"/>
    <property type="match status" value="1"/>
</dbReference>